<keyword evidence="2" id="KW-1133">Transmembrane helix</keyword>
<name>A0A150GM57_GONPE</name>
<dbReference type="EMBL" id="LSYV01000016">
    <property type="protein sequence ID" value="KXZ50835.1"/>
    <property type="molecule type" value="Genomic_DNA"/>
</dbReference>
<feature type="transmembrane region" description="Helical" evidence="2">
    <location>
        <begin position="220"/>
        <end position="244"/>
    </location>
</feature>
<proteinExistence type="predicted"/>
<organism evidence="3 4">
    <name type="scientific">Gonium pectorale</name>
    <name type="common">Green alga</name>
    <dbReference type="NCBI Taxonomy" id="33097"/>
    <lineage>
        <taxon>Eukaryota</taxon>
        <taxon>Viridiplantae</taxon>
        <taxon>Chlorophyta</taxon>
        <taxon>core chlorophytes</taxon>
        <taxon>Chlorophyceae</taxon>
        <taxon>CS clade</taxon>
        <taxon>Chlamydomonadales</taxon>
        <taxon>Volvocaceae</taxon>
        <taxon>Gonium</taxon>
    </lineage>
</organism>
<feature type="transmembrane region" description="Helical" evidence="2">
    <location>
        <begin position="310"/>
        <end position="331"/>
    </location>
</feature>
<protein>
    <submittedName>
        <fullName evidence="3">Uncharacterized protein</fullName>
    </submittedName>
</protein>
<gene>
    <name evidence="3" type="ORF">GPECTOR_15g521</name>
</gene>
<dbReference type="Proteomes" id="UP000075714">
    <property type="component" value="Unassembled WGS sequence"/>
</dbReference>
<dbReference type="AlphaFoldDB" id="A0A150GM57"/>
<keyword evidence="2" id="KW-0812">Transmembrane</keyword>
<keyword evidence="4" id="KW-1185">Reference proteome</keyword>
<evidence type="ECO:0000256" key="2">
    <source>
        <dbReference type="SAM" id="Phobius"/>
    </source>
</evidence>
<sequence length="450" mass="45259">MSVQDRAHGYGSRCALRLAQLATALLGVLTLLPTRQGAQIAAADVAWAALNEEDGSLLAGDLLATAGALLGFGLPDVGSGTGGAPGVLSSLEDMQQRQVLLSLQVALGALLVLWLLQAWASSRVACPPGGAAVAAALVMPLKSHLDLQSLEVLISSPGSHTGSAAPAGGDPWVAARAAAQAGGELQADQCAVAVCLVELWKLAAAPPMLGSPSAPLQRPWSMLVGCLSALACLMWLALIAPPLAALGEGPADLFLGLLETGPGAVALLAALVMAALALLGAAGMAAWCGASGELSRRWRGDRVEGRRLQCLAWACGPAVAVAGASALSWALGEERNAAAFLAAEALRCAALWPLVWLQEPWLLVGGVEAVGGCVQHSGCGVTCCVLRWCGLRPRSCAVPGGRCDAPGSGSGGGGGGAGVGRERGENGEVGTGARGQAARRAYWNLQVDVN</sequence>
<keyword evidence="2" id="KW-0472">Membrane</keyword>
<dbReference type="OrthoDB" id="533933at2759"/>
<reference evidence="4" key="1">
    <citation type="journal article" date="2016" name="Nat. Commun.">
        <title>The Gonium pectorale genome demonstrates co-option of cell cycle regulation during the evolution of multicellularity.</title>
        <authorList>
            <person name="Hanschen E.R."/>
            <person name="Marriage T.N."/>
            <person name="Ferris P.J."/>
            <person name="Hamaji T."/>
            <person name="Toyoda A."/>
            <person name="Fujiyama A."/>
            <person name="Neme R."/>
            <person name="Noguchi H."/>
            <person name="Minakuchi Y."/>
            <person name="Suzuki M."/>
            <person name="Kawai-Toyooka H."/>
            <person name="Smith D.R."/>
            <person name="Sparks H."/>
            <person name="Anderson J."/>
            <person name="Bakaric R."/>
            <person name="Luria V."/>
            <person name="Karger A."/>
            <person name="Kirschner M.W."/>
            <person name="Durand P.M."/>
            <person name="Michod R.E."/>
            <person name="Nozaki H."/>
            <person name="Olson B.J."/>
        </authorList>
    </citation>
    <scope>NUCLEOTIDE SEQUENCE [LARGE SCALE GENOMIC DNA]</scope>
    <source>
        <strain evidence="4">NIES-2863</strain>
    </source>
</reference>
<feature type="transmembrane region" description="Helical" evidence="2">
    <location>
        <begin position="264"/>
        <end position="289"/>
    </location>
</feature>
<evidence type="ECO:0000256" key="1">
    <source>
        <dbReference type="SAM" id="MobiDB-lite"/>
    </source>
</evidence>
<comment type="caution">
    <text evidence="3">The sequence shown here is derived from an EMBL/GenBank/DDBJ whole genome shotgun (WGS) entry which is preliminary data.</text>
</comment>
<evidence type="ECO:0000313" key="4">
    <source>
        <dbReference type="Proteomes" id="UP000075714"/>
    </source>
</evidence>
<accession>A0A150GM57</accession>
<feature type="compositionally biased region" description="Gly residues" evidence="1">
    <location>
        <begin position="408"/>
        <end position="419"/>
    </location>
</feature>
<feature type="region of interest" description="Disordered" evidence="1">
    <location>
        <begin position="407"/>
        <end position="433"/>
    </location>
</feature>
<evidence type="ECO:0000313" key="3">
    <source>
        <dbReference type="EMBL" id="KXZ50835.1"/>
    </source>
</evidence>